<dbReference type="OrthoDB" id="9794330at2"/>
<dbReference type="AlphaFoldDB" id="A0A1M5B9B0"/>
<evidence type="ECO:0000256" key="1">
    <source>
        <dbReference type="ARBA" id="ARBA00023015"/>
    </source>
</evidence>
<accession>A0A1M5B9B0</accession>
<dbReference type="Pfam" id="PF01022">
    <property type="entry name" value="HTH_5"/>
    <property type="match status" value="1"/>
</dbReference>
<keyword evidence="2" id="KW-0238">DNA-binding</keyword>
<dbReference type="PANTHER" id="PTHR43132:SF6">
    <property type="entry name" value="HTH-TYPE TRANSCRIPTIONAL REPRESSOR CZRA"/>
    <property type="match status" value="1"/>
</dbReference>
<organism evidence="6 7">
    <name type="scientific">Desulfofundulus australicus DSM 11792</name>
    <dbReference type="NCBI Taxonomy" id="1121425"/>
    <lineage>
        <taxon>Bacteria</taxon>
        <taxon>Bacillati</taxon>
        <taxon>Bacillota</taxon>
        <taxon>Clostridia</taxon>
        <taxon>Eubacteriales</taxon>
        <taxon>Peptococcaceae</taxon>
        <taxon>Desulfofundulus</taxon>
    </lineage>
</organism>
<reference evidence="7" key="1">
    <citation type="submission" date="2016-11" db="EMBL/GenBank/DDBJ databases">
        <authorList>
            <person name="Varghese N."/>
            <person name="Submissions S."/>
        </authorList>
    </citation>
    <scope>NUCLEOTIDE SEQUENCE [LARGE SCALE GENOMIC DNA]</scope>
    <source>
        <strain evidence="7">DSM 11792</strain>
    </source>
</reference>
<dbReference type="InterPro" id="IPR036390">
    <property type="entry name" value="WH_DNA-bd_sf"/>
</dbReference>
<evidence type="ECO:0000256" key="4">
    <source>
        <dbReference type="ARBA" id="ARBA00043263"/>
    </source>
</evidence>
<evidence type="ECO:0000313" key="7">
    <source>
        <dbReference type="Proteomes" id="UP000184196"/>
    </source>
</evidence>
<dbReference type="InterPro" id="IPR011991">
    <property type="entry name" value="ArsR-like_HTH"/>
</dbReference>
<dbReference type="Gene3D" id="1.10.10.10">
    <property type="entry name" value="Winged helix-like DNA-binding domain superfamily/Winged helix DNA-binding domain"/>
    <property type="match status" value="1"/>
</dbReference>
<keyword evidence="1" id="KW-0805">Transcription regulation</keyword>
<dbReference type="GO" id="GO:0003677">
    <property type="term" value="F:DNA binding"/>
    <property type="evidence" value="ECO:0007669"/>
    <property type="project" value="UniProtKB-KW"/>
</dbReference>
<evidence type="ECO:0000259" key="5">
    <source>
        <dbReference type="PROSITE" id="PS50987"/>
    </source>
</evidence>
<keyword evidence="3" id="KW-0804">Transcription</keyword>
<dbReference type="Proteomes" id="UP000184196">
    <property type="component" value="Unassembled WGS sequence"/>
</dbReference>
<dbReference type="CDD" id="cd00090">
    <property type="entry name" value="HTH_ARSR"/>
    <property type="match status" value="1"/>
</dbReference>
<evidence type="ECO:0000256" key="3">
    <source>
        <dbReference type="ARBA" id="ARBA00023163"/>
    </source>
</evidence>
<dbReference type="InterPro" id="IPR051011">
    <property type="entry name" value="Metal_resp_trans_reg"/>
</dbReference>
<dbReference type="PROSITE" id="PS50987">
    <property type="entry name" value="HTH_ARSR_2"/>
    <property type="match status" value="1"/>
</dbReference>
<dbReference type="EMBL" id="FQUW01000026">
    <property type="protein sequence ID" value="SHF39028.1"/>
    <property type="molecule type" value="Genomic_DNA"/>
</dbReference>
<dbReference type="PRINTS" id="PR00778">
    <property type="entry name" value="HTHARSR"/>
</dbReference>
<protein>
    <submittedName>
        <fullName evidence="6">Transcriptional regulator, ArsR family</fullName>
    </submittedName>
</protein>
<keyword evidence="4" id="KW-0105">Cadmium resistance</keyword>
<sequence length="126" mass="14405">MDKGGLLTNRHSPNNDICDTYCTSGTTGDLKDKVLEVAGLSELFRVLGDETRTKILYLLSHRELCVCDLAEILEMSLPAVSHHLRLLKAMRLVKYRREGKMVYYSLDDDHIVNLIREAQAHFAEER</sequence>
<dbReference type="SMART" id="SM00418">
    <property type="entry name" value="HTH_ARSR"/>
    <property type="match status" value="1"/>
</dbReference>
<dbReference type="RefSeq" id="WP_073166066.1">
    <property type="nucleotide sequence ID" value="NZ_FQUW01000026.1"/>
</dbReference>
<dbReference type="InterPro" id="IPR018334">
    <property type="entry name" value="ArsR_HTH"/>
</dbReference>
<feature type="domain" description="HTH arsR-type" evidence="5">
    <location>
        <begin position="30"/>
        <end position="126"/>
    </location>
</feature>
<keyword evidence="7" id="KW-1185">Reference proteome</keyword>
<dbReference type="InterPro" id="IPR036388">
    <property type="entry name" value="WH-like_DNA-bd_sf"/>
</dbReference>
<evidence type="ECO:0000313" key="6">
    <source>
        <dbReference type="EMBL" id="SHF39028.1"/>
    </source>
</evidence>
<dbReference type="InterPro" id="IPR001845">
    <property type="entry name" value="HTH_ArsR_DNA-bd_dom"/>
</dbReference>
<gene>
    <name evidence="6" type="ORF">SAMN02745218_02138</name>
</gene>
<proteinExistence type="predicted"/>
<dbReference type="NCBIfam" id="NF033788">
    <property type="entry name" value="HTH_metalloreg"/>
    <property type="match status" value="1"/>
</dbReference>
<dbReference type="PANTHER" id="PTHR43132">
    <property type="entry name" value="ARSENICAL RESISTANCE OPERON REPRESSOR ARSR-RELATED"/>
    <property type="match status" value="1"/>
</dbReference>
<dbReference type="PROSITE" id="PS00846">
    <property type="entry name" value="HTH_ARSR_1"/>
    <property type="match status" value="1"/>
</dbReference>
<dbReference type="GO" id="GO:0046686">
    <property type="term" value="P:response to cadmium ion"/>
    <property type="evidence" value="ECO:0007669"/>
    <property type="project" value="UniProtKB-KW"/>
</dbReference>
<name>A0A1M5B9B0_9FIRM</name>
<evidence type="ECO:0000256" key="2">
    <source>
        <dbReference type="ARBA" id="ARBA00023125"/>
    </source>
</evidence>
<dbReference type="GO" id="GO:0003700">
    <property type="term" value="F:DNA-binding transcription factor activity"/>
    <property type="evidence" value="ECO:0007669"/>
    <property type="project" value="InterPro"/>
</dbReference>
<dbReference type="SUPFAM" id="SSF46785">
    <property type="entry name" value="Winged helix' DNA-binding domain"/>
    <property type="match status" value="1"/>
</dbReference>